<evidence type="ECO:0000256" key="10">
    <source>
        <dbReference type="ARBA" id="ARBA00022753"/>
    </source>
</evidence>
<evidence type="ECO:0000256" key="2">
    <source>
        <dbReference type="ARBA" id="ARBA00004202"/>
    </source>
</evidence>
<feature type="domain" description="CUB" evidence="18">
    <location>
        <begin position="946"/>
        <end position="1059"/>
    </location>
</feature>
<dbReference type="SMART" id="SM00181">
    <property type="entry name" value="EGF"/>
    <property type="match status" value="8"/>
</dbReference>
<feature type="domain" description="CUB" evidence="18">
    <location>
        <begin position="596"/>
        <end position="709"/>
    </location>
</feature>
<keyword evidence="3" id="KW-0813">Transport</keyword>
<dbReference type="Pfam" id="PF12661">
    <property type="entry name" value="hEGF"/>
    <property type="match status" value="1"/>
</dbReference>
<evidence type="ECO:0000256" key="17">
    <source>
        <dbReference type="PROSITE-ProRule" id="PRU00076"/>
    </source>
</evidence>
<dbReference type="FunFam" id="2.10.25.10:FF:000379">
    <property type="entry name" value="Cubilin"/>
    <property type="match status" value="1"/>
</dbReference>
<feature type="domain" description="EGF-like" evidence="19">
    <location>
        <begin position="398"/>
        <end position="434"/>
    </location>
</feature>
<dbReference type="FunFam" id="2.10.25.10:FF:000061">
    <property type="entry name" value="Delta-like protein"/>
    <property type="match status" value="1"/>
</dbReference>
<dbReference type="GO" id="GO:0005768">
    <property type="term" value="C:endosome"/>
    <property type="evidence" value="ECO:0007669"/>
    <property type="project" value="UniProtKB-SubCell"/>
</dbReference>
<feature type="domain" description="CUB" evidence="18">
    <location>
        <begin position="715"/>
        <end position="827"/>
    </location>
</feature>
<evidence type="ECO:0000259" key="18">
    <source>
        <dbReference type="PROSITE" id="PS01180"/>
    </source>
</evidence>
<keyword evidence="8" id="KW-0732">Signal</keyword>
<dbReference type="CDD" id="cd00054">
    <property type="entry name" value="EGF_CA"/>
    <property type="match status" value="5"/>
</dbReference>
<dbReference type="InterPro" id="IPR000742">
    <property type="entry name" value="EGF"/>
</dbReference>
<dbReference type="PROSITE" id="PS50026">
    <property type="entry name" value="EGF_3"/>
    <property type="match status" value="5"/>
</dbReference>
<feature type="disulfide bond" evidence="17">
    <location>
        <begin position="193"/>
        <end position="202"/>
    </location>
</feature>
<evidence type="ECO:0000256" key="8">
    <source>
        <dbReference type="ARBA" id="ARBA00022729"/>
    </source>
</evidence>
<feature type="domain" description="EGF-like" evidence="19">
    <location>
        <begin position="436"/>
        <end position="473"/>
    </location>
</feature>
<dbReference type="FunFam" id="2.60.120.290:FF:000042">
    <property type="entry name" value="AGAP005526-PA"/>
    <property type="match status" value="1"/>
</dbReference>
<feature type="disulfide bond" evidence="16">
    <location>
        <begin position="946"/>
        <end position="973"/>
    </location>
</feature>
<comment type="caution">
    <text evidence="20">The sequence shown here is derived from an EMBL/GenBank/DDBJ whole genome shotgun (WGS) entry which is preliminary data.</text>
</comment>
<dbReference type="InterPro" id="IPR013032">
    <property type="entry name" value="EGF-like_CS"/>
</dbReference>
<dbReference type="SMART" id="SM00179">
    <property type="entry name" value="EGF_CA"/>
    <property type="match status" value="8"/>
</dbReference>
<evidence type="ECO:0000256" key="7">
    <source>
        <dbReference type="ARBA" id="ARBA00022723"/>
    </source>
</evidence>
<evidence type="ECO:0000256" key="16">
    <source>
        <dbReference type="PROSITE-ProRule" id="PRU00059"/>
    </source>
</evidence>
<dbReference type="FunFam" id="2.60.120.290:FF:000005">
    <property type="entry name" value="Procollagen C-endopeptidase enhancer 1"/>
    <property type="match status" value="2"/>
</dbReference>
<evidence type="ECO:0000259" key="19">
    <source>
        <dbReference type="PROSITE" id="PS50026"/>
    </source>
</evidence>
<dbReference type="InterPro" id="IPR035914">
    <property type="entry name" value="Sperma_CUB_dom_sf"/>
</dbReference>
<evidence type="ECO:0000313" key="21">
    <source>
        <dbReference type="Proteomes" id="UP001151699"/>
    </source>
</evidence>
<dbReference type="SUPFAM" id="SSF57196">
    <property type="entry name" value="EGF/Laminin"/>
    <property type="match status" value="4"/>
</dbReference>
<dbReference type="CDD" id="cd00053">
    <property type="entry name" value="EGF"/>
    <property type="match status" value="1"/>
</dbReference>
<dbReference type="PANTHER" id="PTHR24251">
    <property type="entry name" value="OVOCHYMASE-RELATED"/>
    <property type="match status" value="1"/>
</dbReference>
<keyword evidence="10" id="KW-0967">Endosome</keyword>
<dbReference type="PROSITE" id="PS01180">
    <property type="entry name" value="CUB"/>
    <property type="match status" value="5"/>
</dbReference>
<evidence type="ECO:0000256" key="11">
    <source>
        <dbReference type="ARBA" id="ARBA00022837"/>
    </source>
</evidence>
<dbReference type="CDD" id="cd00041">
    <property type="entry name" value="CUB"/>
    <property type="match status" value="5"/>
</dbReference>
<reference evidence="20" key="1">
    <citation type="submission" date="2022-07" db="EMBL/GenBank/DDBJ databases">
        <authorList>
            <person name="Trinca V."/>
            <person name="Uliana J.V.C."/>
            <person name="Torres T.T."/>
            <person name="Ward R.J."/>
            <person name="Monesi N."/>
        </authorList>
    </citation>
    <scope>NUCLEOTIDE SEQUENCE</scope>
    <source>
        <strain evidence="20">HSMRA1968</strain>
        <tissue evidence="20">Whole embryos</tissue>
    </source>
</reference>
<accession>A0A9Q0N178</accession>
<evidence type="ECO:0000256" key="13">
    <source>
        <dbReference type="ARBA" id="ARBA00023136"/>
    </source>
</evidence>
<keyword evidence="7" id="KW-0479">Metal-binding</keyword>
<comment type="caution">
    <text evidence="17">Lacks conserved residue(s) required for the propagation of feature annotation.</text>
</comment>
<dbReference type="Proteomes" id="UP001151699">
    <property type="component" value="Chromosome B"/>
</dbReference>
<feature type="disulfide bond" evidence="17">
    <location>
        <begin position="150"/>
        <end position="159"/>
    </location>
</feature>
<dbReference type="FunFam" id="2.60.120.290:FF:000060">
    <property type="entry name" value="Cubilin homolog"/>
    <property type="match status" value="1"/>
</dbReference>
<dbReference type="InterPro" id="IPR000859">
    <property type="entry name" value="CUB_dom"/>
</dbReference>
<protein>
    <submittedName>
        <fullName evidence="20">Cubilin like</fullName>
    </submittedName>
</protein>
<dbReference type="Pfam" id="PF00431">
    <property type="entry name" value="CUB"/>
    <property type="match status" value="5"/>
</dbReference>
<dbReference type="EMBL" id="WJQU01000002">
    <property type="protein sequence ID" value="KAJ6640629.1"/>
    <property type="molecule type" value="Genomic_DNA"/>
</dbReference>
<keyword evidence="6" id="KW-0597">Phosphoprotein</keyword>
<dbReference type="SMART" id="SM00042">
    <property type="entry name" value="CUB"/>
    <property type="match status" value="5"/>
</dbReference>
<keyword evidence="15" id="KW-0325">Glycoprotein</keyword>
<dbReference type="InterPro" id="IPR009030">
    <property type="entry name" value="Growth_fac_rcpt_cys_sf"/>
</dbReference>
<keyword evidence="21" id="KW-1185">Reference proteome</keyword>
<evidence type="ECO:0000256" key="3">
    <source>
        <dbReference type="ARBA" id="ARBA00022448"/>
    </source>
</evidence>
<evidence type="ECO:0000256" key="9">
    <source>
        <dbReference type="ARBA" id="ARBA00022737"/>
    </source>
</evidence>
<dbReference type="PROSITE" id="PS00010">
    <property type="entry name" value="ASX_HYDROXYL"/>
    <property type="match status" value="2"/>
</dbReference>
<gene>
    <name evidence="20" type="primary">Cubn_0</name>
    <name evidence="20" type="ORF">Bhyg_05560</name>
</gene>
<evidence type="ECO:0000256" key="14">
    <source>
        <dbReference type="ARBA" id="ARBA00023157"/>
    </source>
</evidence>
<name>A0A9Q0N178_9DIPT</name>
<evidence type="ECO:0000256" key="4">
    <source>
        <dbReference type="ARBA" id="ARBA00022475"/>
    </source>
</evidence>
<feature type="domain" description="EGF-like" evidence="19">
    <location>
        <begin position="162"/>
        <end position="203"/>
    </location>
</feature>
<feature type="disulfide bond" evidence="17">
    <location>
        <begin position="424"/>
        <end position="433"/>
    </location>
</feature>
<dbReference type="PANTHER" id="PTHR24251:SF50">
    <property type="entry name" value="ATTRACTIN-LIKE 1A"/>
    <property type="match status" value="1"/>
</dbReference>
<dbReference type="GO" id="GO:0015031">
    <property type="term" value="P:protein transport"/>
    <property type="evidence" value="ECO:0007669"/>
    <property type="project" value="UniProtKB-KW"/>
</dbReference>
<dbReference type="AlphaFoldDB" id="A0A9Q0N178"/>
<evidence type="ECO:0000256" key="1">
    <source>
        <dbReference type="ARBA" id="ARBA00004177"/>
    </source>
</evidence>
<keyword evidence="5 17" id="KW-0245">EGF-like domain</keyword>
<dbReference type="OrthoDB" id="10009301at2759"/>
<keyword evidence="12" id="KW-0653">Protein transport</keyword>
<dbReference type="Pfam" id="PF00008">
    <property type="entry name" value="EGF"/>
    <property type="match status" value="3"/>
</dbReference>
<evidence type="ECO:0000256" key="5">
    <source>
        <dbReference type="ARBA" id="ARBA00022536"/>
    </source>
</evidence>
<feature type="domain" description="EGF-like" evidence="19">
    <location>
        <begin position="124"/>
        <end position="160"/>
    </location>
</feature>
<feature type="domain" description="EGF-like" evidence="19">
    <location>
        <begin position="351"/>
        <end position="388"/>
    </location>
</feature>
<proteinExistence type="predicted"/>
<feature type="domain" description="CUB" evidence="18">
    <location>
        <begin position="479"/>
        <end position="592"/>
    </location>
</feature>
<dbReference type="FunFam" id="2.10.25.10:FF:000260">
    <property type="entry name" value="Notch receptor 4"/>
    <property type="match status" value="1"/>
</dbReference>
<dbReference type="InterPro" id="IPR049883">
    <property type="entry name" value="NOTCH1_EGF-like"/>
</dbReference>
<dbReference type="GO" id="GO:0005886">
    <property type="term" value="C:plasma membrane"/>
    <property type="evidence" value="ECO:0007669"/>
    <property type="project" value="UniProtKB-SubCell"/>
</dbReference>
<dbReference type="SUPFAM" id="SSF57184">
    <property type="entry name" value="Growth factor receptor domain"/>
    <property type="match status" value="1"/>
</dbReference>
<dbReference type="Pfam" id="PF07645">
    <property type="entry name" value="EGF_CA"/>
    <property type="match status" value="3"/>
</dbReference>
<keyword evidence="14 17" id="KW-1015">Disulfide bond</keyword>
<dbReference type="SUPFAM" id="SSF49854">
    <property type="entry name" value="Spermadhesin, CUB domain"/>
    <property type="match status" value="5"/>
</dbReference>
<keyword evidence="4" id="KW-1003">Cell membrane</keyword>
<dbReference type="InterPro" id="IPR001881">
    <property type="entry name" value="EGF-like_Ca-bd_dom"/>
</dbReference>
<feature type="domain" description="CUB" evidence="18">
    <location>
        <begin position="828"/>
        <end position="942"/>
    </location>
</feature>
<dbReference type="CDD" id="cd22201">
    <property type="entry name" value="cubilin_NTD"/>
    <property type="match status" value="1"/>
</dbReference>
<dbReference type="FunFam" id="2.10.25.10:FF:000429">
    <property type="entry name" value="Cubilin"/>
    <property type="match status" value="1"/>
</dbReference>
<comment type="subcellular location">
    <subcellularLocation>
        <location evidence="2">Cell membrane</location>
        <topology evidence="2">Peripheral membrane protein</topology>
    </subcellularLocation>
    <subcellularLocation>
        <location evidence="1">Endosome</location>
    </subcellularLocation>
</comment>
<dbReference type="Gene3D" id="2.10.25.10">
    <property type="entry name" value="Laminin"/>
    <property type="match status" value="6"/>
</dbReference>
<dbReference type="GO" id="GO:0005509">
    <property type="term" value="F:calcium ion binding"/>
    <property type="evidence" value="ECO:0007669"/>
    <property type="project" value="InterPro"/>
</dbReference>
<dbReference type="PROSITE" id="PS00022">
    <property type="entry name" value="EGF_1"/>
    <property type="match status" value="3"/>
</dbReference>
<evidence type="ECO:0000313" key="20">
    <source>
        <dbReference type="EMBL" id="KAJ6640629.1"/>
    </source>
</evidence>
<dbReference type="PROSITE" id="PS01187">
    <property type="entry name" value="EGF_CA"/>
    <property type="match status" value="2"/>
</dbReference>
<keyword evidence="9" id="KW-0677">Repeat</keyword>
<evidence type="ECO:0000256" key="15">
    <source>
        <dbReference type="ARBA" id="ARBA00023180"/>
    </source>
</evidence>
<feature type="disulfide bond" evidence="17">
    <location>
        <begin position="463"/>
        <end position="472"/>
    </location>
</feature>
<evidence type="ECO:0000256" key="12">
    <source>
        <dbReference type="ARBA" id="ARBA00022927"/>
    </source>
</evidence>
<sequence length="1080" mass="117382">MPAPRITASDGNLIVESAKDRNITFRLQGIGCLNVNDVNIFKIIEGASDPGGSSGNVLDRVRTVEDSIVDLRARDRSFGRRLSRMENSTRRNGPNSAMNPRLRRMQSRITTLETKVARILSALSEDNCLSNPCLNGGTCVDMYDDFHCNCPPNWEGKTCNSDVNECAMFAGTELGCQNGASCTNTPGSYRCSCSPGWQGLHCTKQNAGCASAGTDLCGHGTCISTSEPMGYKCICDQGWQTNGVSLDCSVDVDECSQMRPYCSKDPPVQCINLPGSFMCGNCPAGFNGNGHYCVDVNECDVNNGGCSTAPFVECINTKGSFRCGPCPAGWQGDGRFCMRSTPSGDGNTNVVTGACARQNVCHPLATCTETANGPLCFCPSGYLGSGFGPMGCLPGTALQHPCSTNPCLNGGTCTPNGTSFTCSCPVGTNPPLCAYAFNPCSPNPCQNGGSCVRLLGFNYRCNCSPSFTGNVCQNERSECGGVLNSLSGTIKYPLSDTYPHRTTCAWLIRTNLTQILNVTFTKFDLEMSTECRFDWLQIHDGRSSSSHMIGRFCGSSFPKGGNFVSTTNMLYLWFRSDNSSSHDGFELKWESIDPICGGTVEVFTHGIIASPGSPGNYPPNRDCEWQLSAPFGKRIQFQFFTMQLEAHENCQYDYVAIYSGSSTSGPLLQKFCNTSHPEPLTTPDNHVVVLFHSDEAESDAGFQIHYTVIEGIPGCGGVFTASEGEFGPPIQNGVYQKNMLCEYVIRMPAGSRVQIKFNSFELEESRDCEFDYIEIYEGTSDKDPKVNRYCGSAVPPPYTSLGNNLLIVFKSDWSAHFEGFRVKYEIVCGGLFENDTGVITSPFYPNPYEHSRSCYYEILAPLGKAVSLHFEDFELEDTAYPECDYDFVSVYDGFDVNSTEIGKYCGTSLPPDAISTLNVLLLLLQTDVSISGKGFKASYSFVDVKCGGVIKKLGHEIQPPKKSATEYEHNAECVWIIVAREGFLVQLTFYDFTLEDSTECSLDSVTLYEGTPRNGSKINSYCGTTPPPVIQSASNVLSMKFVSDSSVTAEGFRAQYVFIDSKTVCGGTYYAVSGNLRSPG</sequence>
<dbReference type="InterPro" id="IPR018097">
    <property type="entry name" value="EGF_Ca-bd_CS"/>
</dbReference>
<keyword evidence="11" id="KW-0106">Calcium</keyword>
<organism evidence="20 21">
    <name type="scientific">Pseudolycoriella hygida</name>
    <dbReference type="NCBI Taxonomy" id="35572"/>
    <lineage>
        <taxon>Eukaryota</taxon>
        <taxon>Metazoa</taxon>
        <taxon>Ecdysozoa</taxon>
        <taxon>Arthropoda</taxon>
        <taxon>Hexapoda</taxon>
        <taxon>Insecta</taxon>
        <taxon>Pterygota</taxon>
        <taxon>Neoptera</taxon>
        <taxon>Endopterygota</taxon>
        <taxon>Diptera</taxon>
        <taxon>Nematocera</taxon>
        <taxon>Sciaroidea</taxon>
        <taxon>Sciaridae</taxon>
        <taxon>Pseudolycoriella</taxon>
    </lineage>
</organism>
<dbReference type="Gene3D" id="2.60.120.290">
    <property type="entry name" value="Spermadhesin, CUB domain"/>
    <property type="match status" value="5"/>
</dbReference>
<dbReference type="InterPro" id="IPR000152">
    <property type="entry name" value="EGF-type_Asp/Asn_hydroxyl_site"/>
</dbReference>
<dbReference type="FunFam" id="2.60.120.290:FF:000013">
    <property type="entry name" value="Membrane frizzled-related protein"/>
    <property type="match status" value="1"/>
</dbReference>
<dbReference type="PROSITE" id="PS01186">
    <property type="entry name" value="EGF_2"/>
    <property type="match status" value="2"/>
</dbReference>
<evidence type="ECO:0000256" key="6">
    <source>
        <dbReference type="ARBA" id="ARBA00022553"/>
    </source>
</evidence>
<feature type="disulfide bond" evidence="16">
    <location>
        <begin position="596"/>
        <end position="623"/>
    </location>
</feature>
<keyword evidence="13" id="KW-0472">Membrane</keyword>